<dbReference type="InterPro" id="IPR002201">
    <property type="entry name" value="Glyco_trans_9"/>
</dbReference>
<dbReference type="PANTHER" id="PTHR30160:SF7">
    <property type="entry name" value="ADP-HEPTOSE--LPS HEPTOSYLTRANSFERASE 2"/>
    <property type="match status" value="1"/>
</dbReference>
<organism evidence="3 4">
    <name type="scientific">Stanieria cyanosphaera (strain ATCC 29371 / PCC 7437)</name>
    <dbReference type="NCBI Taxonomy" id="111780"/>
    <lineage>
        <taxon>Bacteria</taxon>
        <taxon>Bacillati</taxon>
        <taxon>Cyanobacteriota</taxon>
        <taxon>Cyanophyceae</taxon>
        <taxon>Pleurocapsales</taxon>
        <taxon>Dermocarpellaceae</taxon>
        <taxon>Stanieria</taxon>
    </lineage>
</organism>
<sequence>MRILALVPGGIGDQILFFPTLETLKSKYPNAVIDVLVEPRAKAAYRICKNVDDVLIFDYKDRSSLADYLNLLGIIRDQEYDVALTTGSPWFVELLLWLNGIPVRVGYKNNNAWLLSSSVPFKSEQYKAHTYHDLLAGLGINVPCPPIQINVPKNDINWTENETNRLDIKDSGYILLYSSSELYPLASWQKIVTDICSKQPELPIVLLQDANNGKWISAVQQTVPSLKIITPTDLGKLAATVAGANLLLCTVSIPMYLAIATGTYAIALSSSTEEKLLPPKSDSYLSLQSSTGKLADLKPDQVLEQVWRS</sequence>
<keyword evidence="1" id="KW-0328">Glycosyltransferase</keyword>
<gene>
    <name evidence="3" type="ordered locus">Sta7437_2031</name>
</gene>
<dbReference type="OrthoDB" id="9797795at2"/>
<evidence type="ECO:0000256" key="2">
    <source>
        <dbReference type="ARBA" id="ARBA00022679"/>
    </source>
</evidence>
<keyword evidence="4" id="KW-1185">Reference proteome</keyword>
<dbReference type="CDD" id="cd03789">
    <property type="entry name" value="GT9_LPS_heptosyltransferase"/>
    <property type="match status" value="1"/>
</dbReference>
<dbReference type="GO" id="GO:0005829">
    <property type="term" value="C:cytosol"/>
    <property type="evidence" value="ECO:0007669"/>
    <property type="project" value="TreeGrafter"/>
</dbReference>
<dbReference type="HOGENOM" id="CLU_038371_0_0_3"/>
<dbReference type="InterPro" id="IPR051199">
    <property type="entry name" value="LPS_LOS_Heptosyltrfase"/>
</dbReference>
<accession>K9XSS5</accession>
<name>K9XSS5_STAC7</name>
<dbReference type="Gene3D" id="3.40.50.2000">
    <property type="entry name" value="Glycogen Phosphorylase B"/>
    <property type="match status" value="2"/>
</dbReference>
<dbReference type="AlphaFoldDB" id="K9XSS5"/>
<dbReference type="Pfam" id="PF01075">
    <property type="entry name" value="Glyco_transf_9"/>
    <property type="match status" value="1"/>
</dbReference>
<dbReference type="RefSeq" id="WP_015193253.1">
    <property type="nucleotide sequence ID" value="NC_019748.1"/>
</dbReference>
<evidence type="ECO:0000256" key="1">
    <source>
        <dbReference type="ARBA" id="ARBA00022676"/>
    </source>
</evidence>
<reference evidence="4" key="1">
    <citation type="journal article" date="2013" name="Proc. Natl. Acad. Sci. U.S.A.">
        <title>Improving the coverage of the cyanobacterial phylum using diversity-driven genome sequencing.</title>
        <authorList>
            <person name="Shih P.M."/>
            <person name="Wu D."/>
            <person name="Latifi A."/>
            <person name="Axen S.D."/>
            <person name="Fewer D.P."/>
            <person name="Talla E."/>
            <person name="Calteau A."/>
            <person name="Cai F."/>
            <person name="Tandeau de Marsac N."/>
            <person name="Rippka R."/>
            <person name="Herdman M."/>
            <person name="Sivonen K."/>
            <person name="Coursin T."/>
            <person name="Laurent T."/>
            <person name="Goodwin L."/>
            <person name="Nolan M."/>
            <person name="Davenport K.W."/>
            <person name="Han C.S."/>
            <person name="Rubin E.M."/>
            <person name="Eisen J.A."/>
            <person name="Woyke T."/>
            <person name="Gugger M."/>
            <person name="Kerfeld C.A."/>
        </authorList>
    </citation>
    <scope>NUCLEOTIDE SEQUENCE [LARGE SCALE GENOMIC DNA]</scope>
    <source>
        <strain evidence="4">ATCC 29371 / PCC 7437</strain>
    </source>
</reference>
<keyword evidence="2 3" id="KW-0808">Transferase</keyword>
<dbReference type="PATRIC" id="fig|111780.3.peg.2121"/>
<dbReference type="eggNOG" id="COG0859">
    <property type="taxonomic scope" value="Bacteria"/>
</dbReference>
<dbReference type="KEGG" id="scs:Sta7437_2031"/>
<dbReference type="PANTHER" id="PTHR30160">
    <property type="entry name" value="TETRAACYLDISACCHARIDE 4'-KINASE-RELATED"/>
    <property type="match status" value="1"/>
</dbReference>
<dbReference type="GO" id="GO:0008713">
    <property type="term" value="F:ADP-heptose-lipopolysaccharide heptosyltransferase activity"/>
    <property type="evidence" value="ECO:0007669"/>
    <property type="project" value="TreeGrafter"/>
</dbReference>
<dbReference type="EMBL" id="CP003653">
    <property type="protein sequence ID" value="AFZ35583.1"/>
    <property type="molecule type" value="Genomic_DNA"/>
</dbReference>
<dbReference type="GO" id="GO:0009244">
    <property type="term" value="P:lipopolysaccharide core region biosynthetic process"/>
    <property type="evidence" value="ECO:0007669"/>
    <property type="project" value="TreeGrafter"/>
</dbReference>
<dbReference type="Proteomes" id="UP000010473">
    <property type="component" value="Chromosome"/>
</dbReference>
<protein>
    <submittedName>
        <fullName evidence="3">Glycosyl transferase family 9</fullName>
    </submittedName>
</protein>
<evidence type="ECO:0000313" key="4">
    <source>
        <dbReference type="Proteomes" id="UP000010473"/>
    </source>
</evidence>
<dbReference type="SUPFAM" id="SSF53756">
    <property type="entry name" value="UDP-Glycosyltransferase/glycogen phosphorylase"/>
    <property type="match status" value="1"/>
</dbReference>
<evidence type="ECO:0000313" key="3">
    <source>
        <dbReference type="EMBL" id="AFZ35583.1"/>
    </source>
</evidence>
<dbReference type="STRING" id="111780.Sta7437_2031"/>
<proteinExistence type="predicted"/>